<gene>
    <name evidence="8" type="ORF">GSUB_04525</name>
</gene>
<dbReference type="PROSITE" id="PS00143">
    <property type="entry name" value="INSULINASE"/>
    <property type="match status" value="1"/>
</dbReference>
<evidence type="ECO:0000313" key="8">
    <source>
        <dbReference type="EMBL" id="AJF05973.1"/>
    </source>
</evidence>
<dbReference type="AlphaFoldDB" id="A0A0B5FF89"/>
<comment type="cofactor">
    <cofactor evidence="1">
        <name>Zn(2+)</name>
        <dbReference type="ChEBI" id="CHEBI:29105"/>
    </cofactor>
</comment>
<dbReference type="STRING" id="483547.GSUB_04525"/>
<proteinExistence type="inferred from homology"/>
<feature type="domain" description="Peptidase M16 C-terminal" evidence="7">
    <location>
        <begin position="255"/>
        <end position="433"/>
    </location>
</feature>
<dbReference type="GO" id="GO:0004222">
    <property type="term" value="F:metalloendopeptidase activity"/>
    <property type="evidence" value="ECO:0007669"/>
    <property type="project" value="InterPro"/>
</dbReference>
<dbReference type="InterPro" id="IPR011765">
    <property type="entry name" value="Pept_M16_N"/>
</dbReference>
<dbReference type="HOGENOM" id="CLU_009902_1_2_7"/>
<dbReference type="PANTHER" id="PTHR11851:SF49">
    <property type="entry name" value="MITOCHONDRIAL-PROCESSING PEPTIDASE SUBUNIT ALPHA"/>
    <property type="match status" value="1"/>
</dbReference>
<reference evidence="8 9" key="1">
    <citation type="journal article" date="2015" name="Genome Announc.">
        <title>Genomes of Geoalkalibacter ferrihydriticus Z-0531T and Geoalkalibacter subterraneus Red1T, Two Haloalkaliphilic Metal-Reducing Deltaproteobacteria.</title>
        <authorList>
            <person name="Badalamenti J.P."/>
            <person name="Krajmalnik-Brown R."/>
            <person name="Torres C.I."/>
            <person name="Bond D.R."/>
        </authorList>
    </citation>
    <scope>NUCLEOTIDE SEQUENCE [LARGE SCALE GENOMIC DNA]</scope>
    <source>
        <strain evidence="8 9">Red1</strain>
    </source>
</reference>
<dbReference type="PANTHER" id="PTHR11851">
    <property type="entry name" value="METALLOPROTEASE"/>
    <property type="match status" value="1"/>
</dbReference>
<feature type="coiled-coil region" evidence="4">
    <location>
        <begin position="124"/>
        <end position="151"/>
    </location>
</feature>
<dbReference type="Gene3D" id="3.30.830.10">
    <property type="entry name" value="Metalloenzyme, LuxS/M16 peptidase-like"/>
    <property type="match status" value="2"/>
</dbReference>
<feature type="domain" description="Peptidase M16 N-terminal" evidence="6">
    <location>
        <begin position="53"/>
        <end position="117"/>
    </location>
</feature>
<dbReference type="InterPro" id="IPR050361">
    <property type="entry name" value="MPP/UQCRC_Complex"/>
</dbReference>
<dbReference type="GO" id="GO:0006508">
    <property type="term" value="P:proteolysis"/>
    <property type="evidence" value="ECO:0007669"/>
    <property type="project" value="InterPro"/>
</dbReference>
<dbReference type="InterPro" id="IPR007863">
    <property type="entry name" value="Peptidase_M16_C"/>
</dbReference>
<evidence type="ECO:0000256" key="1">
    <source>
        <dbReference type="ARBA" id="ARBA00001947"/>
    </source>
</evidence>
<evidence type="ECO:0000256" key="2">
    <source>
        <dbReference type="ARBA" id="ARBA00007261"/>
    </source>
</evidence>
<evidence type="ECO:0000313" key="9">
    <source>
        <dbReference type="Proteomes" id="UP000035036"/>
    </source>
</evidence>
<name>A0A0B5FF89_9BACT</name>
<feature type="chain" id="PRO_5002101755" evidence="5">
    <location>
        <begin position="32"/>
        <end position="504"/>
    </location>
</feature>
<comment type="similarity">
    <text evidence="2 3">Belongs to the peptidase M16 family.</text>
</comment>
<sequence length="504" mass="57387">MQGATSVCTSVRSIVLLCFVLIGLPFVSAQAQTLADKVIEHDLDNGLKLLMVERDATPTFTAYITLGVGAVNETSEYRGVAHLLEHMLFKGTRTLGTVDYEQEKPLLEQIEQVGAKLDELRTRRDVDPDEVQQLEQRLDRLQQEHKKFVVKDEFARIYAENGGVGYNAFTSKDLTSYLISLPSNKLELWAAIESDRMKNAVLREFYTEREVIKEERRRSYETSPRGLLYENLLATAFTVHPYRNPIIGWMSDIENLTLEETRSFLKRYYAPTNTVIALVGDIDPAETIALIERYFGDIDPGVPVMPVTAVEPPQNGEKRRHVQFDAEPQLSMAFHKPTLPSREDYVFDLLDQILGQGPTSRLYRSLVLEKQIATAVSTYGAPGARYPNLYVINATPRHPHTVEEVEEAIMAEIERLTREPVSEAELEKARSRLRTDRLRFLRGNNGLARMLTYYQSVAGDWRYLVNYDRKVAQLDAEDIVQVARQWLTKANRTVVTLSAEGEKQ</sequence>
<dbReference type="Pfam" id="PF05193">
    <property type="entry name" value="Peptidase_M16_C"/>
    <property type="match status" value="1"/>
</dbReference>
<evidence type="ECO:0000256" key="5">
    <source>
        <dbReference type="SAM" id="SignalP"/>
    </source>
</evidence>
<dbReference type="InterPro" id="IPR001431">
    <property type="entry name" value="Pept_M16_Zn_BS"/>
</dbReference>
<evidence type="ECO:0000256" key="4">
    <source>
        <dbReference type="SAM" id="Coils"/>
    </source>
</evidence>
<dbReference type="GO" id="GO:0046872">
    <property type="term" value="F:metal ion binding"/>
    <property type="evidence" value="ECO:0007669"/>
    <property type="project" value="InterPro"/>
</dbReference>
<dbReference type="SUPFAM" id="SSF63411">
    <property type="entry name" value="LuxS/MPP-like metallohydrolase"/>
    <property type="match status" value="2"/>
</dbReference>
<evidence type="ECO:0000256" key="3">
    <source>
        <dbReference type="RuleBase" id="RU004447"/>
    </source>
</evidence>
<accession>A0A0B5FF89</accession>
<organism evidence="8 9">
    <name type="scientific">Geoalkalibacter subterraneus</name>
    <dbReference type="NCBI Taxonomy" id="483547"/>
    <lineage>
        <taxon>Bacteria</taxon>
        <taxon>Pseudomonadati</taxon>
        <taxon>Thermodesulfobacteriota</taxon>
        <taxon>Desulfuromonadia</taxon>
        <taxon>Desulfuromonadales</taxon>
        <taxon>Geoalkalibacteraceae</taxon>
        <taxon>Geoalkalibacter</taxon>
    </lineage>
</organism>
<dbReference type="Pfam" id="PF00675">
    <property type="entry name" value="Peptidase_M16"/>
    <property type="match status" value="2"/>
</dbReference>
<dbReference type="KEGG" id="gsb:GSUB_04525"/>
<dbReference type="InterPro" id="IPR011249">
    <property type="entry name" value="Metalloenz_LuxS/M16"/>
</dbReference>
<protein>
    <submittedName>
        <fullName evidence="8">Peptidase M16</fullName>
    </submittedName>
</protein>
<dbReference type="OrthoDB" id="9811314at2"/>
<keyword evidence="9" id="KW-1185">Reference proteome</keyword>
<evidence type="ECO:0000259" key="6">
    <source>
        <dbReference type="Pfam" id="PF00675"/>
    </source>
</evidence>
<dbReference type="Proteomes" id="UP000035036">
    <property type="component" value="Chromosome"/>
</dbReference>
<evidence type="ECO:0000259" key="7">
    <source>
        <dbReference type="Pfam" id="PF05193"/>
    </source>
</evidence>
<feature type="domain" description="Peptidase M16 N-terminal" evidence="6">
    <location>
        <begin position="154"/>
        <end position="247"/>
    </location>
</feature>
<keyword evidence="4" id="KW-0175">Coiled coil</keyword>
<feature type="signal peptide" evidence="5">
    <location>
        <begin position="1"/>
        <end position="31"/>
    </location>
</feature>
<dbReference type="EMBL" id="CP010311">
    <property type="protein sequence ID" value="AJF05973.1"/>
    <property type="molecule type" value="Genomic_DNA"/>
</dbReference>
<keyword evidence="5" id="KW-0732">Signal</keyword>